<keyword evidence="5 10" id="KW-0548">Nucleotidyltransferase</keyword>
<dbReference type="GO" id="GO:0106408">
    <property type="term" value="F:diadenylate cyclase activity"/>
    <property type="evidence" value="ECO:0007669"/>
    <property type="project" value="UniProtKB-EC"/>
</dbReference>
<evidence type="ECO:0000259" key="11">
    <source>
        <dbReference type="PROSITE" id="PS51794"/>
    </source>
</evidence>
<comment type="catalytic activity">
    <reaction evidence="1 10">
        <text>2 ATP = 3',3'-c-di-AMP + 2 diphosphate</text>
        <dbReference type="Rhea" id="RHEA:35655"/>
        <dbReference type="ChEBI" id="CHEBI:30616"/>
        <dbReference type="ChEBI" id="CHEBI:33019"/>
        <dbReference type="ChEBI" id="CHEBI:71500"/>
        <dbReference type="EC" id="2.7.7.85"/>
    </reaction>
</comment>
<protein>
    <recommendedName>
        <fullName evidence="10">Diadenylate cyclase</fullName>
        <shortName evidence="10">DAC</shortName>
        <ecNumber evidence="10">2.7.7.85</ecNumber>
    </recommendedName>
    <alternativeName>
        <fullName evidence="10">Cyclic-di-AMP synthase</fullName>
        <shortName evidence="10">c-di-AMP synthase</shortName>
    </alternativeName>
</protein>
<keyword evidence="9 10" id="KW-0472">Membrane</keyword>
<dbReference type="HAMAP" id="MF_01499">
    <property type="entry name" value="DacA"/>
    <property type="match status" value="1"/>
</dbReference>
<feature type="domain" description="DAC" evidence="11">
    <location>
        <begin position="90"/>
        <end position="254"/>
    </location>
</feature>
<evidence type="ECO:0000256" key="5">
    <source>
        <dbReference type="ARBA" id="ARBA00022695"/>
    </source>
</evidence>
<keyword evidence="4 10" id="KW-0812">Transmembrane</keyword>
<comment type="similarity">
    <text evidence="10">Belongs to the adenylate cyclase family. DacA/CdaA subfamily.</text>
</comment>
<keyword evidence="7 10" id="KW-0067">ATP-binding</keyword>
<comment type="caution">
    <text evidence="10">Lacks conserved residue(s) required for the propagation of feature annotation.</text>
</comment>
<dbReference type="InterPro" id="IPR034701">
    <property type="entry name" value="CdaA"/>
</dbReference>
<evidence type="ECO:0000256" key="2">
    <source>
        <dbReference type="ARBA" id="ARBA00022475"/>
    </source>
</evidence>
<reference evidence="12 13" key="1">
    <citation type="submission" date="2019-08" db="EMBL/GenBank/DDBJ databases">
        <title>Isolation and enrichment of carboxydotrophic bacteria from anaerobic sludge for the production of bio-based chemicals from syngas.</title>
        <authorList>
            <person name="Antares A.L."/>
            <person name="Moreira J."/>
            <person name="Diender M."/>
            <person name="Parshina S.N."/>
            <person name="Stams A.J.M."/>
            <person name="Alves M."/>
            <person name="Alves J.I."/>
            <person name="Sousa D.Z."/>
        </authorList>
    </citation>
    <scope>NUCLEOTIDE SEQUENCE [LARGE SCALE GENOMIC DNA]</scope>
    <source>
        <strain evidence="12 13">JM</strain>
    </source>
</reference>
<dbReference type="InterPro" id="IPR050338">
    <property type="entry name" value="DisA"/>
</dbReference>
<dbReference type="InterPro" id="IPR003390">
    <property type="entry name" value="DNA_integrity_scan_DisA_N"/>
</dbReference>
<dbReference type="Pfam" id="PF02457">
    <property type="entry name" value="DAC"/>
    <property type="match status" value="1"/>
</dbReference>
<keyword evidence="2 10" id="KW-1003">Cell membrane</keyword>
<comment type="subunit">
    <text evidence="10">Probably a homodimer.</text>
</comment>
<comment type="caution">
    <text evidence="12">The sequence shown here is derived from an EMBL/GenBank/DDBJ whole genome shotgun (WGS) entry which is preliminary data.</text>
</comment>
<proteinExistence type="inferred from homology"/>
<dbReference type="Gene3D" id="3.40.1700.10">
    <property type="entry name" value="DNA integrity scanning protein, DisA, N-terminal domain"/>
    <property type="match status" value="1"/>
</dbReference>
<keyword evidence="8 10" id="KW-1133">Transmembrane helix</keyword>
<dbReference type="RefSeq" id="WP_148637304.1">
    <property type="nucleotide sequence ID" value="NZ_VSLA01000013.1"/>
</dbReference>
<comment type="function">
    <text evidence="10">Catalyzes the condensation of 2 ATP molecules into cyclic di-AMP (c-di-AMP), a second messenger used to regulate differing processes in different bacteria.</text>
</comment>
<evidence type="ECO:0000313" key="12">
    <source>
        <dbReference type="EMBL" id="TYC85686.1"/>
    </source>
</evidence>
<dbReference type="PROSITE" id="PS51794">
    <property type="entry name" value="DAC"/>
    <property type="match status" value="1"/>
</dbReference>
<evidence type="ECO:0000256" key="6">
    <source>
        <dbReference type="ARBA" id="ARBA00022741"/>
    </source>
</evidence>
<keyword evidence="6 10" id="KW-0547">Nucleotide-binding</keyword>
<dbReference type="FunFam" id="3.40.1700.10:FF:000002">
    <property type="entry name" value="Diadenylate cyclase"/>
    <property type="match status" value="1"/>
</dbReference>
<dbReference type="PANTHER" id="PTHR34185:SF1">
    <property type="entry name" value="DIADENYLATE CYCLASE"/>
    <property type="match status" value="1"/>
</dbReference>
<dbReference type="AlphaFoldDB" id="A0A5D0WNX5"/>
<dbReference type="GO" id="GO:0006171">
    <property type="term" value="P:cAMP biosynthetic process"/>
    <property type="evidence" value="ECO:0007669"/>
    <property type="project" value="InterPro"/>
</dbReference>
<evidence type="ECO:0000313" key="13">
    <source>
        <dbReference type="Proteomes" id="UP000322619"/>
    </source>
</evidence>
<dbReference type="NCBIfam" id="TIGR00159">
    <property type="entry name" value="diadenylate cyclase CdaA"/>
    <property type="match status" value="1"/>
</dbReference>
<dbReference type="InterPro" id="IPR036888">
    <property type="entry name" value="DNA_integrity_DisA_N_sf"/>
</dbReference>
<dbReference type="InterPro" id="IPR014046">
    <property type="entry name" value="C-di-AMP_synthase"/>
</dbReference>
<dbReference type="Proteomes" id="UP000322619">
    <property type="component" value="Unassembled WGS sequence"/>
</dbReference>
<dbReference type="PIRSF" id="PIRSF004793">
    <property type="entry name" value="UCP004793"/>
    <property type="match status" value="1"/>
</dbReference>
<dbReference type="GO" id="GO:0005524">
    <property type="term" value="F:ATP binding"/>
    <property type="evidence" value="ECO:0007669"/>
    <property type="project" value="UniProtKB-UniRule"/>
</dbReference>
<evidence type="ECO:0000256" key="4">
    <source>
        <dbReference type="ARBA" id="ARBA00022692"/>
    </source>
</evidence>
<feature type="transmembrane region" description="Helical" evidence="10">
    <location>
        <begin position="12"/>
        <end position="36"/>
    </location>
</feature>
<dbReference type="EMBL" id="VSLA01000013">
    <property type="protein sequence ID" value="TYC85686.1"/>
    <property type="molecule type" value="Genomic_DNA"/>
</dbReference>
<dbReference type="GO" id="GO:0004016">
    <property type="term" value="F:adenylate cyclase activity"/>
    <property type="evidence" value="ECO:0007669"/>
    <property type="project" value="UniProtKB-UniRule"/>
</dbReference>
<organism evidence="12 13">
    <name type="scientific">Acetobacterium wieringae</name>
    <dbReference type="NCBI Taxonomy" id="52694"/>
    <lineage>
        <taxon>Bacteria</taxon>
        <taxon>Bacillati</taxon>
        <taxon>Bacillota</taxon>
        <taxon>Clostridia</taxon>
        <taxon>Eubacteriales</taxon>
        <taxon>Eubacteriaceae</taxon>
        <taxon>Acetobacterium</taxon>
    </lineage>
</organism>
<evidence type="ECO:0000256" key="10">
    <source>
        <dbReference type="HAMAP-Rule" id="MF_01499"/>
    </source>
</evidence>
<evidence type="ECO:0000256" key="9">
    <source>
        <dbReference type="ARBA" id="ARBA00023136"/>
    </source>
</evidence>
<evidence type="ECO:0000256" key="8">
    <source>
        <dbReference type="ARBA" id="ARBA00022989"/>
    </source>
</evidence>
<name>A0A5D0WNX5_9FIRM</name>
<evidence type="ECO:0000256" key="3">
    <source>
        <dbReference type="ARBA" id="ARBA00022679"/>
    </source>
</evidence>
<dbReference type="PANTHER" id="PTHR34185">
    <property type="entry name" value="DIADENYLATE CYCLASE"/>
    <property type="match status" value="1"/>
</dbReference>
<keyword evidence="3 10" id="KW-0808">Transferase</keyword>
<dbReference type="SUPFAM" id="SSF143597">
    <property type="entry name" value="YojJ-like"/>
    <property type="match status" value="1"/>
</dbReference>
<feature type="transmembrane region" description="Helical" evidence="10">
    <location>
        <begin position="72"/>
        <end position="89"/>
    </location>
</feature>
<sequence>MNEGTKMEEFLLYIQSRITVASIIEIVIISFIVYRLLMWIRGTQAEQVFKGLIVLLFLAPISEWLGFTTLNLIITSAFTWAFIFIVVVFQPEFRSALEQLGNYRIFKEMMKKPSMDFLEDDVDKIIKAVGKLACERTGALIVLEKDTGLNNIVKTGTELDSDISSELLENIFTPNRPLHDGAVIIKLWSRQIRAAGCLLPLSDNRDLSSELGTRHRAGLGMTEKSDAMVIIVSEETGQVSYASKGTLFQDIMIEVLKQIIMENYTVNEDNNTDSGWIGKLWGRLDGSK</sequence>
<accession>A0A5D0WNX5</accession>
<dbReference type="EC" id="2.7.7.85" evidence="10"/>
<gene>
    <name evidence="10" type="primary">dacA</name>
    <name evidence="12" type="ORF">FXB42_07335</name>
</gene>
<evidence type="ECO:0000256" key="1">
    <source>
        <dbReference type="ARBA" id="ARBA00000877"/>
    </source>
</evidence>
<evidence type="ECO:0000256" key="7">
    <source>
        <dbReference type="ARBA" id="ARBA00022840"/>
    </source>
</evidence>